<keyword evidence="3" id="KW-1185">Reference proteome</keyword>
<organism evidence="3 4">
    <name type="scientific">Panagrolaimus davidi</name>
    <dbReference type="NCBI Taxonomy" id="227884"/>
    <lineage>
        <taxon>Eukaryota</taxon>
        <taxon>Metazoa</taxon>
        <taxon>Ecdysozoa</taxon>
        <taxon>Nematoda</taxon>
        <taxon>Chromadorea</taxon>
        <taxon>Rhabditida</taxon>
        <taxon>Tylenchina</taxon>
        <taxon>Panagrolaimomorpha</taxon>
        <taxon>Panagrolaimoidea</taxon>
        <taxon>Panagrolaimidae</taxon>
        <taxon>Panagrolaimus</taxon>
    </lineage>
</organism>
<protein>
    <submittedName>
        <fullName evidence="4">Uncharacterized protein</fullName>
    </submittedName>
</protein>
<dbReference type="Proteomes" id="UP000887578">
    <property type="component" value="Unplaced"/>
</dbReference>
<evidence type="ECO:0000313" key="4">
    <source>
        <dbReference type="WBParaSite" id="PDA_v2.g622.t1"/>
    </source>
</evidence>
<accession>A0A914QRT4</accession>
<proteinExistence type="predicted"/>
<reference evidence="4" key="1">
    <citation type="submission" date="2022-11" db="UniProtKB">
        <authorList>
            <consortium name="WormBaseParasite"/>
        </authorList>
    </citation>
    <scope>IDENTIFICATION</scope>
</reference>
<sequence length="253" mass="29146">MGDRSFSGNGSKPSTSHDQNLDNQSTIAGNEFSTVLQKLLEKHAEVEQLKQENIQIKNALKKKQAIVKSLIEIIDKRKVDIDDFEEKVSNLEYDVFQLSLTACRKLNYAMVNGVIHYERLKEKILTLEKLEYYKGQWFADGVEFSFEHGKDFEVWVTNSFSANQLEWKLPKRIIFKNLGSLSLINSTIYSQDYVKMVGDNTIKYLYLEDTTVYDDKIIPFDDIFNGEAPNVVKFSYTFKHGEIVRTTGPLCVV</sequence>
<keyword evidence="1" id="KW-0175">Coiled coil</keyword>
<evidence type="ECO:0000313" key="3">
    <source>
        <dbReference type="Proteomes" id="UP000887578"/>
    </source>
</evidence>
<evidence type="ECO:0000256" key="1">
    <source>
        <dbReference type="SAM" id="Coils"/>
    </source>
</evidence>
<dbReference type="AlphaFoldDB" id="A0A914QRT4"/>
<feature type="coiled-coil region" evidence="1">
    <location>
        <begin position="39"/>
        <end position="66"/>
    </location>
</feature>
<evidence type="ECO:0000256" key="2">
    <source>
        <dbReference type="SAM" id="MobiDB-lite"/>
    </source>
</evidence>
<feature type="region of interest" description="Disordered" evidence="2">
    <location>
        <begin position="1"/>
        <end position="24"/>
    </location>
</feature>
<dbReference type="WBParaSite" id="PDA_v2.g622.t1">
    <property type="protein sequence ID" value="PDA_v2.g622.t1"/>
    <property type="gene ID" value="PDA_v2.g622"/>
</dbReference>
<name>A0A914QRT4_9BILA</name>